<proteinExistence type="predicted"/>
<reference evidence="1" key="1">
    <citation type="submission" date="2020-07" db="EMBL/GenBank/DDBJ databases">
        <authorList>
            <person name="Pettersson B.M.F."/>
            <person name="Behra P.R.K."/>
            <person name="Ramesh M."/>
            <person name="Das S."/>
            <person name="Dasgupta S."/>
            <person name="Kirsebom L.A."/>
        </authorList>
    </citation>
    <scope>NUCLEOTIDE SEQUENCE</scope>
    <source>
        <strain evidence="1">DSM 45406</strain>
    </source>
</reference>
<feature type="non-terminal residue" evidence="1">
    <location>
        <position position="173"/>
    </location>
</feature>
<sequence length="173" mass="17650">MASTPHPASPLDRPGDLIAALPAVLGFVPEKSLVVVTAADDEMGAILRSDLSEPRVPQLAELAASAGAEAVIAVIVDDEGAGCPMCADEHRELAHALSVELARWGVELLAAHVVDAVAAGGTWVCADGCGASGQVEDPTASPVAAAAVLDGRRLYGRRDELVEVVAEADPTAW</sequence>
<evidence type="ECO:0000313" key="1">
    <source>
        <dbReference type="EMBL" id="MCV7069471.1"/>
    </source>
</evidence>
<dbReference type="Pfam" id="PF13830">
    <property type="entry name" value="DUF4192"/>
    <property type="match status" value="1"/>
</dbReference>
<dbReference type="EMBL" id="JACKRN010000064">
    <property type="protein sequence ID" value="MCV7069471.1"/>
    <property type="molecule type" value="Genomic_DNA"/>
</dbReference>
<dbReference type="AlphaFoldDB" id="A0A9X2YB29"/>
<protein>
    <submittedName>
        <fullName evidence="1">DUF4192 domain-containing protein</fullName>
    </submittedName>
</protein>
<evidence type="ECO:0000313" key="2">
    <source>
        <dbReference type="Proteomes" id="UP001140272"/>
    </source>
</evidence>
<dbReference type="InterPro" id="IPR025447">
    <property type="entry name" value="DUF4192"/>
</dbReference>
<gene>
    <name evidence="1" type="ORF">H7H73_02030</name>
</gene>
<name>A0A9X2YB29_9MYCO</name>
<reference evidence="1" key="2">
    <citation type="journal article" date="2022" name="BMC Genomics">
        <title>Comparative genome analysis of mycobacteria focusing on tRNA and non-coding RNA.</title>
        <authorList>
            <person name="Behra P.R.K."/>
            <person name="Pettersson B.M.F."/>
            <person name="Ramesh M."/>
            <person name="Das S."/>
            <person name="Dasgupta S."/>
            <person name="Kirsebom L.A."/>
        </authorList>
    </citation>
    <scope>NUCLEOTIDE SEQUENCE</scope>
    <source>
        <strain evidence="1">DSM 45406</strain>
    </source>
</reference>
<comment type="caution">
    <text evidence="1">The sequence shown here is derived from an EMBL/GenBank/DDBJ whole genome shotgun (WGS) entry which is preliminary data.</text>
</comment>
<accession>A0A9X2YB29</accession>
<dbReference type="Proteomes" id="UP001140272">
    <property type="component" value="Unassembled WGS sequence"/>
</dbReference>
<organism evidence="1 2">
    <name type="scientific">Mycolicibacterium rufum</name>
    <dbReference type="NCBI Taxonomy" id="318424"/>
    <lineage>
        <taxon>Bacteria</taxon>
        <taxon>Bacillati</taxon>
        <taxon>Actinomycetota</taxon>
        <taxon>Actinomycetes</taxon>
        <taxon>Mycobacteriales</taxon>
        <taxon>Mycobacteriaceae</taxon>
        <taxon>Mycolicibacterium</taxon>
    </lineage>
</organism>